<dbReference type="Gene3D" id="1.10.510.10">
    <property type="entry name" value="Transferase(Phosphotransferase) domain 1"/>
    <property type="match status" value="1"/>
</dbReference>
<evidence type="ECO:0000256" key="1">
    <source>
        <dbReference type="ARBA" id="ARBA00005505"/>
    </source>
</evidence>
<reference evidence="11" key="1">
    <citation type="journal article" date="2021" name="Cell">
        <title>Tracing the genetic footprints of vertebrate landing in non-teleost ray-finned fishes.</title>
        <authorList>
            <person name="Bi X."/>
            <person name="Wang K."/>
            <person name="Yang L."/>
            <person name="Pan H."/>
            <person name="Jiang H."/>
            <person name="Wei Q."/>
            <person name="Fang M."/>
            <person name="Yu H."/>
            <person name="Zhu C."/>
            <person name="Cai Y."/>
            <person name="He Y."/>
            <person name="Gan X."/>
            <person name="Zeng H."/>
            <person name="Yu D."/>
            <person name="Zhu Y."/>
            <person name="Jiang H."/>
            <person name="Qiu Q."/>
            <person name="Yang H."/>
            <person name="Zhang Y.E."/>
            <person name="Wang W."/>
            <person name="Zhu M."/>
            <person name="He S."/>
            <person name="Zhang G."/>
        </authorList>
    </citation>
    <scope>NUCLEOTIDE SEQUENCE</scope>
    <source>
        <strain evidence="11">Bchr_001</strain>
    </source>
</reference>
<dbReference type="InterPro" id="IPR008271">
    <property type="entry name" value="Ser/Thr_kinase_AS"/>
</dbReference>
<evidence type="ECO:0000256" key="2">
    <source>
        <dbReference type="ARBA" id="ARBA00012513"/>
    </source>
</evidence>
<evidence type="ECO:0000256" key="4">
    <source>
        <dbReference type="ARBA" id="ARBA00022679"/>
    </source>
</evidence>
<dbReference type="InterPro" id="IPR051138">
    <property type="entry name" value="PIM_Ser/Thr_kinase"/>
</dbReference>
<dbReference type="PROSITE" id="PS50011">
    <property type="entry name" value="PROTEIN_KINASE_DOM"/>
    <property type="match status" value="1"/>
</dbReference>
<dbReference type="PANTHER" id="PTHR22984:SF11">
    <property type="entry name" value="AURORA KINASE-RELATED"/>
    <property type="match status" value="1"/>
</dbReference>
<keyword evidence="6 11" id="KW-0418">Kinase</keyword>
<dbReference type="Proteomes" id="UP001166052">
    <property type="component" value="Unassembled WGS sequence"/>
</dbReference>
<organism evidence="11 12">
    <name type="scientific">Polypterus senegalus</name>
    <name type="common">Senegal bichir</name>
    <dbReference type="NCBI Taxonomy" id="55291"/>
    <lineage>
        <taxon>Eukaryota</taxon>
        <taxon>Metazoa</taxon>
        <taxon>Chordata</taxon>
        <taxon>Craniata</taxon>
        <taxon>Vertebrata</taxon>
        <taxon>Euteleostomi</taxon>
        <taxon>Actinopterygii</taxon>
        <taxon>Polypteriformes</taxon>
        <taxon>Polypteridae</taxon>
        <taxon>Polypterus</taxon>
    </lineage>
</organism>
<keyword evidence="3" id="KW-0723">Serine/threonine-protein kinase</keyword>
<evidence type="ECO:0000256" key="5">
    <source>
        <dbReference type="ARBA" id="ARBA00022741"/>
    </source>
</evidence>
<keyword evidence="12" id="KW-1185">Reference proteome</keyword>
<comment type="similarity">
    <text evidence="1">Belongs to the protein kinase superfamily. CAMK Ser/Thr protein kinase family. PIM subfamily.</text>
</comment>
<sequence length="173" mass="20022">MERPEPCKTLFEFMNDEGQGKLQEPLAKIIFRQIVEAIIHCLSRGIFHTDIKLENILIQKTTYQVKLIDFGCAIYEETDRAELIGDQNCFPPEFFLADTFVVEPANVWALGVNLFYLVCGHLPFRNTEQLVSGIFHIQKGLSRECESLIRHCLAFKEDDRPTPEEILLHPWLD</sequence>
<accession>A0ABS2Z589</accession>
<evidence type="ECO:0000256" key="6">
    <source>
        <dbReference type="ARBA" id="ARBA00022777"/>
    </source>
</evidence>
<proteinExistence type="inferred from homology"/>
<dbReference type="EMBL" id="JAAWVN010022453">
    <property type="protein sequence ID" value="MBN3293640.1"/>
    <property type="molecule type" value="Genomic_DNA"/>
</dbReference>
<comment type="caution">
    <text evidence="11">The sequence shown here is derived from an EMBL/GenBank/DDBJ whole genome shotgun (WGS) entry which is preliminary data.</text>
</comment>
<evidence type="ECO:0000256" key="7">
    <source>
        <dbReference type="ARBA" id="ARBA00022840"/>
    </source>
</evidence>
<feature type="domain" description="Protein kinase" evidence="10">
    <location>
        <begin position="1"/>
        <end position="172"/>
    </location>
</feature>
<evidence type="ECO:0000313" key="12">
    <source>
        <dbReference type="Proteomes" id="UP001166052"/>
    </source>
</evidence>
<protein>
    <recommendedName>
        <fullName evidence="2">non-specific serine/threonine protein kinase</fullName>
        <ecNumber evidence="2">2.7.11.1</ecNumber>
    </recommendedName>
</protein>
<feature type="non-terminal residue" evidence="11">
    <location>
        <position position="1"/>
    </location>
</feature>
<evidence type="ECO:0000256" key="9">
    <source>
        <dbReference type="ARBA" id="ARBA00048679"/>
    </source>
</evidence>
<dbReference type="PANTHER" id="PTHR22984">
    <property type="entry name" value="SERINE/THREONINE-PROTEIN KINASE PIM"/>
    <property type="match status" value="1"/>
</dbReference>
<comment type="catalytic activity">
    <reaction evidence="8">
        <text>L-threonyl-[protein] + ATP = O-phospho-L-threonyl-[protein] + ADP + H(+)</text>
        <dbReference type="Rhea" id="RHEA:46608"/>
        <dbReference type="Rhea" id="RHEA-COMP:11060"/>
        <dbReference type="Rhea" id="RHEA-COMP:11605"/>
        <dbReference type="ChEBI" id="CHEBI:15378"/>
        <dbReference type="ChEBI" id="CHEBI:30013"/>
        <dbReference type="ChEBI" id="CHEBI:30616"/>
        <dbReference type="ChEBI" id="CHEBI:61977"/>
        <dbReference type="ChEBI" id="CHEBI:456216"/>
        <dbReference type="EC" id="2.7.11.1"/>
    </reaction>
</comment>
<comment type="catalytic activity">
    <reaction evidence="9">
        <text>L-seryl-[protein] + ATP = O-phospho-L-seryl-[protein] + ADP + H(+)</text>
        <dbReference type="Rhea" id="RHEA:17989"/>
        <dbReference type="Rhea" id="RHEA-COMP:9863"/>
        <dbReference type="Rhea" id="RHEA-COMP:11604"/>
        <dbReference type="ChEBI" id="CHEBI:15378"/>
        <dbReference type="ChEBI" id="CHEBI:29999"/>
        <dbReference type="ChEBI" id="CHEBI:30616"/>
        <dbReference type="ChEBI" id="CHEBI:83421"/>
        <dbReference type="ChEBI" id="CHEBI:456216"/>
        <dbReference type="EC" id="2.7.11.1"/>
    </reaction>
</comment>
<name>A0ABS2Z589_POLSE</name>
<keyword evidence="4" id="KW-0808">Transferase</keyword>
<dbReference type="InterPro" id="IPR011009">
    <property type="entry name" value="Kinase-like_dom_sf"/>
</dbReference>
<keyword evidence="5" id="KW-0547">Nucleotide-binding</keyword>
<evidence type="ECO:0000256" key="3">
    <source>
        <dbReference type="ARBA" id="ARBA00022527"/>
    </source>
</evidence>
<dbReference type="PROSITE" id="PS00108">
    <property type="entry name" value="PROTEIN_KINASE_ST"/>
    <property type="match status" value="1"/>
</dbReference>
<dbReference type="InterPro" id="IPR000719">
    <property type="entry name" value="Prot_kinase_dom"/>
</dbReference>
<dbReference type="Pfam" id="PF00069">
    <property type="entry name" value="Pkinase"/>
    <property type="match status" value="1"/>
</dbReference>
<evidence type="ECO:0000313" key="11">
    <source>
        <dbReference type="EMBL" id="MBN3293640.1"/>
    </source>
</evidence>
<keyword evidence="7" id="KW-0067">ATP-binding</keyword>
<dbReference type="SMART" id="SM00220">
    <property type="entry name" value="S_TKc"/>
    <property type="match status" value="1"/>
</dbReference>
<evidence type="ECO:0000259" key="10">
    <source>
        <dbReference type="PROSITE" id="PS50011"/>
    </source>
</evidence>
<dbReference type="EC" id="2.7.11.1" evidence="2"/>
<gene>
    <name evidence="11" type="primary">Pim1_8</name>
    <name evidence="11" type="ORF">GTO92_0007718</name>
</gene>
<feature type="non-terminal residue" evidence="11">
    <location>
        <position position="173"/>
    </location>
</feature>
<dbReference type="SUPFAM" id="SSF56112">
    <property type="entry name" value="Protein kinase-like (PK-like)"/>
    <property type="match status" value="1"/>
</dbReference>
<evidence type="ECO:0000256" key="8">
    <source>
        <dbReference type="ARBA" id="ARBA00047899"/>
    </source>
</evidence>
<dbReference type="GO" id="GO:0016301">
    <property type="term" value="F:kinase activity"/>
    <property type="evidence" value="ECO:0007669"/>
    <property type="project" value="UniProtKB-KW"/>
</dbReference>